<evidence type="ECO:0000256" key="4">
    <source>
        <dbReference type="SAM" id="Phobius"/>
    </source>
</evidence>
<organism evidence="6">
    <name type="scientific">Solanum lycopersicum</name>
    <name type="common">Tomato</name>
    <name type="synonym">Lycopersicon esculentum</name>
    <dbReference type="NCBI Taxonomy" id="4081"/>
    <lineage>
        <taxon>Eukaryota</taxon>
        <taxon>Viridiplantae</taxon>
        <taxon>Streptophyta</taxon>
        <taxon>Embryophyta</taxon>
        <taxon>Tracheophyta</taxon>
        <taxon>Spermatophyta</taxon>
        <taxon>Magnoliopsida</taxon>
        <taxon>eudicotyledons</taxon>
        <taxon>Gunneridae</taxon>
        <taxon>Pentapetalae</taxon>
        <taxon>asterids</taxon>
        <taxon>lamiids</taxon>
        <taxon>Solanales</taxon>
        <taxon>Solanaceae</taxon>
        <taxon>Solanoideae</taxon>
        <taxon>Solaneae</taxon>
        <taxon>Solanum</taxon>
        <taxon>Solanum subgen. Lycopersicon</taxon>
    </lineage>
</organism>
<proteinExistence type="inferred from homology"/>
<dbReference type="GO" id="GO:0048038">
    <property type="term" value="F:quinone binding"/>
    <property type="evidence" value="ECO:0007669"/>
    <property type="project" value="InterPro"/>
</dbReference>
<dbReference type="AlphaFoldDB" id="A0A3Q7HAK4"/>
<feature type="domain" description="NADH-quinone oxidoreductase subunit D" evidence="5">
    <location>
        <begin position="2"/>
        <end position="43"/>
    </location>
</feature>
<dbReference type="InterPro" id="IPR029014">
    <property type="entry name" value="NiFe-Hase_large"/>
</dbReference>
<comment type="similarity">
    <text evidence="1">Belongs to the complex I 49 kDa subunit family.</text>
</comment>
<keyword evidence="3" id="KW-0520">NAD</keyword>
<dbReference type="EnsemblPlants" id="Solyc07g032420.2.1">
    <property type="protein sequence ID" value="Solyc07g032420.2.1"/>
    <property type="gene ID" value="Solyc07g032420.2"/>
</dbReference>
<dbReference type="PaxDb" id="4081-Solyc07g032430.1.1"/>
<dbReference type="Gene3D" id="1.10.645.10">
    <property type="entry name" value="Cytochrome-c3 Hydrogenase, chain B"/>
    <property type="match status" value="2"/>
</dbReference>
<dbReference type="PANTHER" id="PTHR11993">
    <property type="entry name" value="NADH-UBIQUINONE OXIDOREDUCTASE 49 KDA SUBUNIT"/>
    <property type="match status" value="1"/>
</dbReference>
<dbReference type="InterPro" id="IPR022885">
    <property type="entry name" value="NDH1_su_D/H"/>
</dbReference>
<name>A0A3Q7HAK4_SOLLC</name>
<dbReference type="Gramene" id="Solyc07g032420.2.1">
    <property type="protein sequence ID" value="Solyc07g032420.2.1"/>
    <property type="gene ID" value="Solyc07g032420.2"/>
</dbReference>
<evidence type="ECO:0000259" key="5">
    <source>
        <dbReference type="Pfam" id="PF00346"/>
    </source>
</evidence>
<reference evidence="6" key="2">
    <citation type="submission" date="2019-01" db="UniProtKB">
        <authorList>
            <consortium name="EnsemblPlants"/>
        </authorList>
    </citation>
    <scope>IDENTIFICATION</scope>
    <source>
        <strain evidence="6">cv. Heinz 1706</strain>
    </source>
</reference>
<keyword evidence="7" id="KW-1185">Reference proteome</keyword>
<dbReference type="Proteomes" id="UP000004994">
    <property type="component" value="Chromosome 7"/>
</dbReference>
<reference evidence="6" key="1">
    <citation type="journal article" date="2012" name="Nature">
        <title>The tomato genome sequence provides insights into fleshy fruit evolution.</title>
        <authorList>
            <consortium name="Tomato Genome Consortium"/>
        </authorList>
    </citation>
    <scope>NUCLEOTIDE SEQUENCE [LARGE SCALE GENOMIC DNA]</scope>
    <source>
        <strain evidence="6">cv. Heinz 1706</strain>
    </source>
</reference>
<keyword evidence="4" id="KW-0472">Membrane</keyword>
<dbReference type="GO" id="GO:0016651">
    <property type="term" value="F:oxidoreductase activity, acting on NAD(P)H"/>
    <property type="evidence" value="ECO:0007669"/>
    <property type="project" value="InterPro"/>
</dbReference>
<dbReference type="Pfam" id="PF00346">
    <property type="entry name" value="Complex1_49kDa"/>
    <property type="match status" value="3"/>
</dbReference>
<evidence type="ECO:0000256" key="1">
    <source>
        <dbReference type="ARBA" id="ARBA00005769"/>
    </source>
</evidence>
<keyword evidence="2" id="KW-1278">Translocase</keyword>
<evidence type="ECO:0000256" key="2">
    <source>
        <dbReference type="ARBA" id="ARBA00022967"/>
    </source>
</evidence>
<keyword evidence="4" id="KW-0812">Transmembrane</keyword>
<dbReference type="PANTHER" id="PTHR11993:SF10">
    <property type="entry name" value="NADH DEHYDROGENASE [UBIQUINONE] IRON-SULFUR PROTEIN 2, MITOCHONDRIAL"/>
    <property type="match status" value="1"/>
</dbReference>
<feature type="domain" description="NADH-quinone oxidoreductase subunit D" evidence="5">
    <location>
        <begin position="60"/>
        <end position="136"/>
    </location>
</feature>
<dbReference type="GO" id="GO:0051287">
    <property type="term" value="F:NAD binding"/>
    <property type="evidence" value="ECO:0007669"/>
    <property type="project" value="InterPro"/>
</dbReference>
<accession>A0A3Q7HAK4</accession>
<dbReference type="OMA" id="LEMHICK"/>
<dbReference type="STRING" id="4081.A0A3Q7HAK4"/>
<sequence>IIGRDKALNWGLSGPILRALGIEWDLNKNYYYDSYGEFHWQALEGILGGPYENLEMHICKKPSPTFELTKQELYDIVEAPKGEFGIFPIGDQSVFPWRWKIRSPGFLNFQIVPQLVKRMKWADIRTVLGNRDITMEKLVVEMIINTTELETITSFSKLVCLKEVYGIIWMCVPIVTLVLGITICVLRNIFGNTTRYQALICRPFRVSSSSIRWDKTTFERELYSIYMIYSFIQYGTVNTSIIYLLFSIVPSILVISIFQSYSTIPFGDHLVVADLSIGVFLGLPSQVLLSLDFLCQGGLWEAPQSINYETPLALCVLSIFGLLSQLITQNSILLEQVKGIGIIGTDEALNWLLIMSLTNNLSAWFNGNEGNSLARYLVRISEMTESIKIIQQDLEGIPGRPCYSYKNPTGLTKI</sequence>
<feature type="domain" description="NADH-quinone oxidoreductase subunit D" evidence="5">
    <location>
        <begin position="367"/>
        <end position="404"/>
    </location>
</feature>
<dbReference type="SUPFAM" id="SSF56762">
    <property type="entry name" value="HydB/Nqo4-like"/>
    <property type="match status" value="2"/>
</dbReference>
<evidence type="ECO:0000256" key="3">
    <source>
        <dbReference type="ARBA" id="ARBA00023027"/>
    </source>
</evidence>
<feature type="transmembrane region" description="Helical" evidence="4">
    <location>
        <begin position="164"/>
        <end position="190"/>
    </location>
</feature>
<evidence type="ECO:0000313" key="7">
    <source>
        <dbReference type="Proteomes" id="UP000004994"/>
    </source>
</evidence>
<dbReference type="InParanoid" id="A0A3Q7HAK4"/>
<protein>
    <recommendedName>
        <fullName evidence="5">NADH-quinone oxidoreductase subunit D domain-containing protein</fullName>
    </recommendedName>
</protein>
<dbReference type="InterPro" id="IPR001135">
    <property type="entry name" value="NADH_Q_OxRdtase_suD"/>
</dbReference>
<keyword evidence="4" id="KW-1133">Transmembrane helix</keyword>
<evidence type="ECO:0000313" key="6">
    <source>
        <dbReference type="EnsemblPlants" id="Solyc07g032420.2.1"/>
    </source>
</evidence>
<feature type="transmembrane region" description="Helical" evidence="4">
    <location>
        <begin position="240"/>
        <end position="258"/>
    </location>
</feature>